<gene>
    <name evidence="3" type="ORF">NEMVEDRAFT_v1g225668</name>
</gene>
<feature type="compositionally biased region" description="Basic and acidic residues" evidence="1">
    <location>
        <begin position="77"/>
        <end position="89"/>
    </location>
</feature>
<dbReference type="HOGENOM" id="CLU_1995287_0_0_1"/>
<dbReference type="InterPro" id="IPR056330">
    <property type="entry name" value="CTT_SPB4"/>
</dbReference>
<protein>
    <recommendedName>
        <fullName evidence="2">ATP-dependent rRNA helicase SPB4-like C-terminal tail domain-containing protein</fullName>
    </recommendedName>
</protein>
<evidence type="ECO:0000313" key="3">
    <source>
        <dbReference type="EMBL" id="EDO25820.1"/>
    </source>
</evidence>
<evidence type="ECO:0000259" key="2">
    <source>
        <dbReference type="Pfam" id="PF23681"/>
    </source>
</evidence>
<feature type="domain" description="ATP-dependent rRNA helicase SPB4-like C-terminal tail" evidence="2">
    <location>
        <begin position="24"/>
        <end position="117"/>
    </location>
</feature>
<accession>A8DVD9</accession>
<dbReference type="PhylomeDB" id="A8DVD9"/>
<sequence>MPELRGVTIDSFTPHDIDYDKIRYQEKAREKQRQKRIQALVESGGEGVAKKKRKKETVAWSRNKERQIKREKRRARREFQRKQKHKFDQNDLDELASEARLVKKLKQGKISSEQFNEEFVGDDSS</sequence>
<dbReference type="Proteomes" id="UP000001593">
    <property type="component" value="Unassembled WGS sequence"/>
</dbReference>
<reference evidence="3 4" key="1">
    <citation type="journal article" date="2007" name="Science">
        <title>Sea anemone genome reveals ancestral eumetazoan gene repertoire and genomic organization.</title>
        <authorList>
            <person name="Putnam N.H."/>
            <person name="Srivastava M."/>
            <person name="Hellsten U."/>
            <person name="Dirks B."/>
            <person name="Chapman J."/>
            <person name="Salamov A."/>
            <person name="Terry A."/>
            <person name="Shapiro H."/>
            <person name="Lindquist E."/>
            <person name="Kapitonov V.V."/>
            <person name="Jurka J."/>
            <person name="Genikhovich G."/>
            <person name="Grigoriev I.V."/>
            <person name="Lucas S.M."/>
            <person name="Steele R.E."/>
            <person name="Finnerty J.R."/>
            <person name="Technau U."/>
            <person name="Martindale M.Q."/>
            <person name="Rokhsar D.S."/>
        </authorList>
    </citation>
    <scope>NUCLEOTIDE SEQUENCE [LARGE SCALE GENOMIC DNA]</scope>
    <source>
        <strain evidence="4">CH2 X CH6</strain>
    </source>
</reference>
<evidence type="ECO:0000313" key="4">
    <source>
        <dbReference type="Proteomes" id="UP000001593"/>
    </source>
</evidence>
<dbReference type="AlphaFoldDB" id="A8DVD9"/>
<dbReference type="KEGG" id="nve:5496109"/>
<dbReference type="InParanoid" id="A8DVD9"/>
<organism evidence="3 4">
    <name type="scientific">Nematostella vectensis</name>
    <name type="common">Starlet sea anemone</name>
    <dbReference type="NCBI Taxonomy" id="45351"/>
    <lineage>
        <taxon>Eukaryota</taxon>
        <taxon>Metazoa</taxon>
        <taxon>Cnidaria</taxon>
        <taxon>Anthozoa</taxon>
        <taxon>Hexacorallia</taxon>
        <taxon>Actiniaria</taxon>
        <taxon>Edwardsiidae</taxon>
        <taxon>Nematostella</taxon>
    </lineage>
</organism>
<keyword evidence="4" id="KW-1185">Reference proteome</keyword>
<proteinExistence type="predicted"/>
<name>A8DVD9_NEMVE</name>
<dbReference type="Pfam" id="PF23681">
    <property type="entry name" value="CTT_SPB4"/>
    <property type="match status" value="1"/>
</dbReference>
<dbReference type="STRING" id="45351.A8DVD9"/>
<dbReference type="EMBL" id="DS478032">
    <property type="protein sequence ID" value="EDO25820.1"/>
    <property type="molecule type" value="Genomic_DNA"/>
</dbReference>
<feature type="region of interest" description="Disordered" evidence="1">
    <location>
        <begin position="42"/>
        <end position="93"/>
    </location>
</feature>
<evidence type="ECO:0000256" key="1">
    <source>
        <dbReference type="SAM" id="MobiDB-lite"/>
    </source>
</evidence>